<organism evidence="1 2">
    <name type="scientific">Anabaenopsis circularis NIES-21</name>
    <dbReference type="NCBI Taxonomy" id="1085406"/>
    <lineage>
        <taxon>Bacteria</taxon>
        <taxon>Bacillati</taxon>
        <taxon>Cyanobacteriota</taxon>
        <taxon>Cyanophyceae</taxon>
        <taxon>Nostocales</taxon>
        <taxon>Nodulariaceae</taxon>
        <taxon>Anabaenopsis</taxon>
    </lineage>
</organism>
<sequence length="151" mass="16717">MVSIKLSQLNWLGAGITLVLMSTAIAPASAQYIVIDRSNPFGVSQQPAVGSFIYGSPIPTPMPVDPSTGLIPSGPIYPQPIYPKAIYPSTIYPDYYPQVRHNRFNNSTLVNPTLINPIIKDSTIVNPVIINNSWRRTPFRGRSRVIIRSPW</sequence>
<keyword evidence="2" id="KW-1185">Reference proteome</keyword>
<protein>
    <submittedName>
        <fullName evidence="1">Uncharacterized protein</fullName>
    </submittedName>
</protein>
<accession>A0A1Z4GIT4</accession>
<proteinExistence type="predicted"/>
<name>A0A1Z4GIT4_9CYAN</name>
<dbReference type="AlphaFoldDB" id="A0A1Z4GIT4"/>
<dbReference type="EMBL" id="AP018174">
    <property type="protein sequence ID" value="BAY17385.1"/>
    <property type="molecule type" value="Genomic_DNA"/>
</dbReference>
<gene>
    <name evidence="1" type="ORF">NIES21_32220</name>
</gene>
<dbReference type="OrthoDB" id="531681at2"/>
<evidence type="ECO:0000313" key="2">
    <source>
        <dbReference type="Proteomes" id="UP000218287"/>
    </source>
</evidence>
<reference evidence="1 2" key="1">
    <citation type="submission" date="2017-06" db="EMBL/GenBank/DDBJ databases">
        <title>Genome sequencing of cyanobaciteial culture collection at National Institute for Environmental Studies (NIES).</title>
        <authorList>
            <person name="Hirose Y."/>
            <person name="Shimura Y."/>
            <person name="Fujisawa T."/>
            <person name="Nakamura Y."/>
            <person name="Kawachi M."/>
        </authorList>
    </citation>
    <scope>NUCLEOTIDE SEQUENCE [LARGE SCALE GENOMIC DNA]</scope>
    <source>
        <strain evidence="1 2">NIES-21</strain>
    </source>
</reference>
<evidence type="ECO:0000313" key="1">
    <source>
        <dbReference type="EMBL" id="BAY17385.1"/>
    </source>
</evidence>
<dbReference type="Proteomes" id="UP000218287">
    <property type="component" value="Chromosome"/>
</dbReference>